<keyword evidence="6" id="KW-0234">DNA repair</keyword>
<evidence type="ECO:0000256" key="2">
    <source>
        <dbReference type="ARBA" id="ARBA00022741"/>
    </source>
</evidence>
<dbReference type="GO" id="GO:0032301">
    <property type="term" value="C:MutSalpha complex"/>
    <property type="evidence" value="ECO:0007669"/>
    <property type="project" value="TreeGrafter"/>
</dbReference>
<dbReference type="InterPro" id="IPR007695">
    <property type="entry name" value="DNA_mismatch_repair_MutS-lik_N"/>
</dbReference>
<dbReference type="Gene3D" id="1.10.1420.10">
    <property type="match status" value="2"/>
</dbReference>
<dbReference type="SUPFAM" id="SSF48334">
    <property type="entry name" value="DNA repair protein MutS, domain III"/>
    <property type="match status" value="1"/>
</dbReference>
<comment type="function">
    <text evidence="6">Component of the post-replicative DNA mismatch repair system (MMR).</text>
</comment>
<dbReference type="AlphaFoldDB" id="A0A9P6HJB2"/>
<feature type="domain" description="DNA mismatch repair proteins mutS family" evidence="8">
    <location>
        <begin position="1060"/>
        <end position="1076"/>
    </location>
</feature>
<reference evidence="9" key="2">
    <citation type="submission" date="2020-11" db="EMBL/GenBank/DDBJ databases">
        <authorList>
            <consortium name="DOE Joint Genome Institute"/>
            <person name="Kuo A."/>
            <person name="Miyauchi S."/>
            <person name="Kiss E."/>
            <person name="Drula E."/>
            <person name="Kohler A."/>
            <person name="Sanchez-Garcia M."/>
            <person name="Andreopoulos B."/>
            <person name="Barry K.W."/>
            <person name="Bonito G."/>
            <person name="Buee M."/>
            <person name="Carver A."/>
            <person name="Chen C."/>
            <person name="Cichocki N."/>
            <person name="Clum A."/>
            <person name="Culley D."/>
            <person name="Crous P.W."/>
            <person name="Fauchery L."/>
            <person name="Girlanda M."/>
            <person name="Hayes R."/>
            <person name="Keri Z."/>
            <person name="Labutti K."/>
            <person name="Lipzen A."/>
            <person name="Lombard V."/>
            <person name="Magnuson J."/>
            <person name="Maillard F."/>
            <person name="Morin E."/>
            <person name="Murat C."/>
            <person name="Nolan M."/>
            <person name="Ohm R."/>
            <person name="Pangilinan J."/>
            <person name="Pereira M."/>
            <person name="Perotto S."/>
            <person name="Peter M."/>
            <person name="Riley R."/>
            <person name="Sitrit Y."/>
            <person name="Stielow B."/>
            <person name="Szollosi G."/>
            <person name="Zifcakova L."/>
            <person name="Stursova M."/>
            <person name="Spatafora J.W."/>
            <person name="Tedersoo L."/>
            <person name="Vaario L.-M."/>
            <person name="Yamada A."/>
            <person name="Yan M."/>
            <person name="Wang P."/>
            <person name="Xu J."/>
            <person name="Bruns T."/>
            <person name="Baldrian P."/>
            <person name="Vilgalys R."/>
            <person name="Henrissat B."/>
            <person name="Grigoriev I.V."/>
            <person name="Hibbett D."/>
            <person name="Nagy L.G."/>
            <person name="Martin F.M."/>
        </authorList>
    </citation>
    <scope>NUCLEOTIDE SEQUENCE</scope>
    <source>
        <strain evidence="9">UH-Tt-Lm1</strain>
    </source>
</reference>
<keyword evidence="5 6" id="KW-0238">DNA-binding</keyword>
<dbReference type="Gene3D" id="3.40.1170.10">
    <property type="entry name" value="DNA repair protein MutS, domain I"/>
    <property type="match status" value="1"/>
</dbReference>
<evidence type="ECO:0000256" key="3">
    <source>
        <dbReference type="ARBA" id="ARBA00022763"/>
    </source>
</evidence>
<evidence type="ECO:0000256" key="4">
    <source>
        <dbReference type="ARBA" id="ARBA00022840"/>
    </source>
</evidence>
<gene>
    <name evidence="9" type="ORF">BJ322DRAFT_1181237</name>
</gene>
<feature type="compositionally biased region" description="Acidic residues" evidence="7">
    <location>
        <begin position="96"/>
        <end position="106"/>
    </location>
</feature>
<feature type="compositionally biased region" description="Basic residues" evidence="7">
    <location>
        <begin position="167"/>
        <end position="182"/>
    </location>
</feature>
<comment type="caution">
    <text evidence="9">The sequence shown here is derived from an EMBL/GenBank/DDBJ whole genome shotgun (WGS) entry which is preliminary data.</text>
</comment>
<dbReference type="InterPro" id="IPR036187">
    <property type="entry name" value="DNA_mismatch_repair_MutS_sf"/>
</dbReference>
<dbReference type="Pfam" id="PF00488">
    <property type="entry name" value="MutS_V"/>
    <property type="match status" value="1"/>
</dbReference>
<dbReference type="GO" id="GO:0006298">
    <property type="term" value="P:mismatch repair"/>
    <property type="evidence" value="ECO:0007669"/>
    <property type="project" value="InterPro"/>
</dbReference>
<evidence type="ECO:0000256" key="1">
    <source>
        <dbReference type="ARBA" id="ARBA00006271"/>
    </source>
</evidence>
<dbReference type="InterPro" id="IPR007860">
    <property type="entry name" value="DNA_mmatch_repair_MutS_con_dom"/>
</dbReference>
<dbReference type="SUPFAM" id="SSF53150">
    <property type="entry name" value="DNA repair protein MutS, domain II"/>
    <property type="match status" value="1"/>
</dbReference>
<keyword evidence="3 6" id="KW-0227">DNA damage</keyword>
<feature type="compositionally biased region" description="Polar residues" evidence="7">
    <location>
        <begin position="44"/>
        <end position="81"/>
    </location>
</feature>
<dbReference type="PANTHER" id="PTHR11361:SF148">
    <property type="entry name" value="DNA MISMATCH REPAIR PROTEIN MSH6"/>
    <property type="match status" value="1"/>
</dbReference>
<comment type="similarity">
    <text evidence="1 6">Belongs to the DNA mismatch repair MutS family.</text>
</comment>
<dbReference type="PANTHER" id="PTHR11361">
    <property type="entry name" value="DNA MISMATCH REPAIR PROTEIN MUTS FAMILY MEMBER"/>
    <property type="match status" value="1"/>
</dbReference>
<dbReference type="Gene3D" id="3.40.50.300">
    <property type="entry name" value="P-loop containing nucleotide triphosphate hydrolases"/>
    <property type="match status" value="1"/>
</dbReference>
<dbReference type="GO" id="GO:0005524">
    <property type="term" value="F:ATP binding"/>
    <property type="evidence" value="ECO:0007669"/>
    <property type="project" value="UniProtKB-UniRule"/>
</dbReference>
<feature type="compositionally biased region" description="Polar residues" evidence="7">
    <location>
        <begin position="1"/>
        <end position="34"/>
    </location>
</feature>
<dbReference type="NCBIfam" id="NF003810">
    <property type="entry name" value="PRK05399.1"/>
    <property type="match status" value="1"/>
</dbReference>
<keyword evidence="2 6" id="KW-0547">Nucleotide-binding</keyword>
<evidence type="ECO:0000256" key="5">
    <source>
        <dbReference type="ARBA" id="ARBA00023125"/>
    </source>
</evidence>
<dbReference type="EMBL" id="WIUZ02000004">
    <property type="protein sequence ID" value="KAF9788094.1"/>
    <property type="molecule type" value="Genomic_DNA"/>
</dbReference>
<protein>
    <recommendedName>
        <fullName evidence="6">DNA mismatch repair protein</fullName>
    </recommendedName>
</protein>
<dbReference type="Proteomes" id="UP000736335">
    <property type="component" value="Unassembled WGS sequence"/>
</dbReference>
<dbReference type="InterPro" id="IPR007696">
    <property type="entry name" value="DNA_mismatch_repair_MutS_core"/>
</dbReference>
<dbReference type="InterPro" id="IPR017261">
    <property type="entry name" value="DNA_mismatch_repair_MutS/MSH"/>
</dbReference>
<reference evidence="9" key="1">
    <citation type="journal article" date="2020" name="Nat. Commun.">
        <title>Large-scale genome sequencing of mycorrhizal fungi provides insights into the early evolution of symbiotic traits.</title>
        <authorList>
            <person name="Miyauchi S."/>
            <person name="Kiss E."/>
            <person name="Kuo A."/>
            <person name="Drula E."/>
            <person name="Kohler A."/>
            <person name="Sanchez-Garcia M."/>
            <person name="Morin E."/>
            <person name="Andreopoulos B."/>
            <person name="Barry K.W."/>
            <person name="Bonito G."/>
            <person name="Buee M."/>
            <person name="Carver A."/>
            <person name="Chen C."/>
            <person name="Cichocki N."/>
            <person name="Clum A."/>
            <person name="Culley D."/>
            <person name="Crous P.W."/>
            <person name="Fauchery L."/>
            <person name="Girlanda M."/>
            <person name="Hayes R.D."/>
            <person name="Keri Z."/>
            <person name="LaButti K."/>
            <person name="Lipzen A."/>
            <person name="Lombard V."/>
            <person name="Magnuson J."/>
            <person name="Maillard F."/>
            <person name="Murat C."/>
            <person name="Nolan M."/>
            <person name="Ohm R.A."/>
            <person name="Pangilinan J."/>
            <person name="Pereira M.F."/>
            <person name="Perotto S."/>
            <person name="Peter M."/>
            <person name="Pfister S."/>
            <person name="Riley R."/>
            <person name="Sitrit Y."/>
            <person name="Stielow J.B."/>
            <person name="Szollosi G."/>
            <person name="Zifcakova L."/>
            <person name="Stursova M."/>
            <person name="Spatafora J.W."/>
            <person name="Tedersoo L."/>
            <person name="Vaario L.M."/>
            <person name="Yamada A."/>
            <person name="Yan M."/>
            <person name="Wang P."/>
            <person name="Xu J."/>
            <person name="Bruns T."/>
            <person name="Baldrian P."/>
            <person name="Vilgalys R."/>
            <person name="Dunand C."/>
            <person name="Henrissat B."/>
            <person name="Grigoriev I.V."/>
            <person name="Hibbett D."/>
            <person name="Nagy L.G."/>
            <person name="Martin F.M."/>
        </authorList>
    </citation>
    <scope>NUCLEOTIDE SEQUENCE</scope>
    <source>
        <strain evidence="9">UH-Tt-Lm1</strain>
    </source>
</reference>
<dbReference type="GO" id="GO:0030983">
    <property type="term" value="F:mismatched DNA binding"/>
    <property type="evidence" value="ECO:0007669"/>
    <property type="project" value="UniProtKB-UniRule"/>
</dbReference>
<dbReference type="Pfam" id="PF05188">
    <property type="entry name" value="MutS_II"/>
    <property type="match status" value="1"/>
</dbReference>
<dbReference type="InterPro" id="IPR045076">
    <property type="entry name" value="MutS"/>
</dbReference>
<dbReference type="InterPro" id="IPR036678">
    <property type="entry name" value="MutS_con_dom_sf"/>
</dbReference>
<dbReference type="OrthoDB" id="121051at2759"/>
<dbReference type="SMART" id="SM00534">
    <property type="entry name" value="MUTSac"/>
    <property type="match status" value="1"/>
</dbReference>
<evidence type="ECO:0000259" key="8">
    <source>
        <dbReference type="PROSITE" id="PS00486"/>
    </source>
</evidence>
<proteinExistence type="inferred from homology"/>
<sequence length="1246" mass="137944">MSSSKLKPSQSKENLKQKSLMSFFSKGPQTQTPVTPAAKRRLPDTSSDAPLSSSPLKQTPNLRKASSSSVMSATFTGSSDGKSYRTGSPPPNSDVLDVDMLSDAEEQPQKRIKRKVSVQYSDESDSVLAKAPGKTKKRRIMRASSEGPEEDEEVPIGGKAFTEKLQKFKKPPQKKVPYKKRKPVDEDDFIVPDGASDSDVASIPSEGDRRSTSRSSARSASGMDSDEDEEDEVPKRKKSAPKPSAKSQTSNPAAVASSPFLTAAERNMQDKKLEKKNVEKPFGFLRDIKDKDGIRPGEPGYDPRTIFIPKASWAEFTPFEKQFWEIKQNHYDTILFFQKGKFLELYEEDAIVGHREFDLKLTQRVKMSMVGVPEMSFNFWAAKFLGKGYKVGRVDQAETALGAEMRLAADKGKGKKAPAKSGGDKIVKRELHKVYTNGTLVDEELLTDDQAGHCISIREGSGKDEEDAFGICVLDSSTSEFNLSAFTDDVCRTKLETMLRQLRPKEILFTKGALSVSTTRLLKMILPSGCLWTALRDVEGFTYNTTLEELKKMYPPGEDDDMTDDVLPSSVPEAIRSMLGMKAPMEALGAMLWYLRQLNIDKDIMSMRNFNVYDPMKRGQGLVLDGQTLAHVEVLVNSEGTEDGTLLKLLGRCMTPSGKRLFRIWLCMPLRQPEDIGARLDAVEDLMNNPAFEEEFTALVKGLPDLERIVSRIHAKNCKVKDFLHALNSFRKLSKGLKALENAAEGFKSKNISGLLRSAPDLIPNIKHVQDMFVRAEKEKVSDPDQLLPVAGKDKVYDEVQEEIETWEQSLDEELTKLEKQVGFKLSYWHSHVGNKDIYLVQTNANQKKVPADWIKSGGTKAVSRWKVNSLVPMIRSLKEATENRNQAIKTFKNRLFAEFDADRGVWLRAVRVLSELDCLISLAKSSVALGEPRCRPEIAEGESAFVDFKELRHPALSASERLKGDFIPNDVQLGGDKGKIALLTGPNMGGKSTVMRMTAAGVIMAQLGMFVPASSARICPVDTILTRMGAYDNMFSNASTFKVELDECCKILRDATPKSLVILDELGRGTSTYDGMAIAGAVLHQLATHTLSLSFFATHYGSLTDDFAYHPNIRNMHMKTMVDDEKQELVFLYKLVSGIASSSFGTHVASLAGVPTTVVDRADVVSKDFAKQFKEKIEGKRKQARLPLVLQADFAYLMGLVSGKEMLPEDRAKAREVLKGLKGAVRTGLLHAARPSAAPAAATRG</sequence>
<keyword evidence="10" id="KW-1185">Reference proteome</keyword>
<dbReference type="SUPFAM" id="SSF55271">
    <property type="entry name" value="DNA repair protein MutS, domain I"/>
    <property type="match status" value="1"/>
</dbReference>
<dbReference type="InterPro" id="IPR016151">
    <property type="entry name" value="DNA_mismatch_repair_MutS_N"/>
</dbReference>
<evidence type="ECO:0000313" key="9">
    <source>
        <dbReference type="EMBL" id="KAF9788094.1"/>
    </source>
</evidence>
<dbReference type="PROSITE" id="PS00486">
    <property type="entry name" value="DNA_MISMATCH_REPAIR_2"/>
    <property type="match status" value="1"/>
</dbReference>
<dbReference type="Pfam" id="PF05192">
    <property type="entry name" value="MutS_III"/>
    <property type="match status" value="1"/>
</dbReference>
<evidence type="ECO:0000256" key="6">
    <source>
        <dbReference type="PIRNR" id="PIRNR037677"/>
    </source>
</evidence>
<feature type="region of interest" description="Disordered" evidence="7">
    <location>
        <begin position="1"/>
        <end position="258"/>
    </location>
</feature>
<keyword evidence="4 6" id="KW-0067">ATP-binding</keyword>
<name>A0A9P6HJB2_9AGAM</name>
<evidence type="ECO:0000313" key="10">
    <source>
        <dbReference type="Proteomes" id="UP000736335"/>
    </source>
</evidence>
<dbReference type="InterPro" id="IPR027417">
    <property type="entry name" value="P-loop_NTPase"/>
</dbReference>
<accession>A0A9P6HJB2</accession>
<dbReference type="GO" id="GO:0140664">
    <property type="term" value="F:ATP-dependent DNA damage sensor activity"/>
    <property type="evidence" value="ECO:0007669"/>
    <property type="project" value="InterPro"/>
</dbReference>
<dbReference type="PIRSF" id="PIRSF037677">
    <property type="entry name" value="DNA_mis_repair_Msh6"/>
    <property type="match status" value="1"/>
</dbReference>
<dbReference type="SMART" id="SM00533">
    <property type="entry name" value="MUTSd"/>
    <property type="match status" value="1"/>
</dbReference>
<organism evidence="9 10">
    <name type="scientific">Thelephora terrestris</name>
    <dbReference type="NCBI Taxonomy" id="56493"/>
    <lineage>
        <taxon>Eukaryota</taxon>
        <taxon>Fungi</taxon>
        <taxon>Dikarya</taxon>
        <taxon>Basidiomycota</taxon>
        <taxon>Agaricomycotina</taxon>
        <taxon>Agaricomycetes</taxon>
        <taxon>Thelephorales</taxon>
        <taxon>Thelephoraceae</taxon>
        <taxon>Thelephora</taxon>
    </lineage>
</organism>
<dbReference type="SUPFAM" id="SSF52540">
    <property type="entry name" value="P-loop containing nucleoside triphosphate hydrolases"/>
    <property type="match status" value="1"/>
</dbReference>
<dbReference type="Gene3D" id="3.30.420.110">
    <property type="entry name" value="MutS, connector domain"/>
    <property type="match status" value="1"/>
</dbReference>
<evidence type="ECO:0000256" key="7">
    <source>
        <dbReference type="SAM" id="MobiDB-lite"/>
    </source>
</evidence>
<dbReference type="Pfam" id="PF01624">
    <property type="entry name" value="MutS_I"/>
    <property type="match status" value="1"/>
</dbReference>
<dbReference type="InterPro" id="IPR000432">
    <property type="entry name" value="DNA_mismatch_repair_MutS_C"/>
</dbReference>